<keyword evidence="5 12" id="KW-0436">Ligase</keyword>
<keyword evidence="6 12" id="KW-0547">Nucleotide-binding</keyword>
<dbReference type="InterPro" id="IPR002314">
    <property type="entry name" value="aa-tRNA-synt_IIb"/>
</dbReference>
<dbReference type="SUPFAM" id="SSF55681">
    <property type="entry name" value="Class II aaRS and biotin synthetases"/>
    <property type="match status" value="1"/>
</dbReference>
<feature type="coiled-coil region" evidence="15">
    <location>
        <begin position="44"/>
        <end position="102"/>
    </location>
</feature>
<dbReference type="PANTHER" id="PTHR43697:SF1">
    <property type="entry name" value="SERINE--TRNA LIGASE"/>
    <property type="match status" value="1"/>
</dbReference>
<evidence type="ECO:0000256" key="15">
    <source>
        <dbReference type="SAM" id="Coils"/>
    </source>
</evidence>
<evidence type="ECO:0000256" key="14">
    <source>
        <dbReference type="PIRSR" id="PIRSR001529-2"/>
    </source>
</evidence>
<dbReference type="InterPro" id="IPR045864">
    <property type="entry name" value="aa-tRNA-synth_II/BPL/LPL"/>
</dbReference>
<dbReference type="GO" id="GO:0004828">
    <property type="term" value="F:serine-tRNA ligase activity"/>
    <property type="evidence" value="ECO:0007669"/>
    <property type="project" value="UniProtKB-UniRule"/>
</dbReference>
<dbReference type="EMBL" id="AP028679">
    <property type="protein sequence ID" value="BEQ15821.1"/>
    <property type="molecule type" value="Genomic_DNA"/>
</dbReference>
<comment type="caution">
    <text evidence="12">Lacks conserved residue(s) required for the propagation of feature annotation.</text>
</comment>
<dbReference type="RefSeq" id="WP_338600806.1">
    <property type="nucleotide sequence ID" value="NZ_AP028679.1"/>
</dbReference>
<dbReference type="InterPro" id="IPR033729">
    <property type="entry name" value="SerRS_core"/>
</dbReference>
<feature type="binding site" evidence="13">
    <location>
        <position position="230"/>
    </location>
    <ligand>
        <name>L-serine</name>
        <dbReference type="ChEBI" id="CHEBI:33384"/>
    </ligand>
</feature>
<dbReference type="GO" id="GO:0016260">
    <property type="term" value="P:selenocysteine biosynthetic process"/>
    <property type="evidence" value="ECO:0007669"/>
    <property type="project" value="UniProtKB-UniRule"/>
</dbReference>
<evidence type="ECO:0000256" key="8">
    <source>
        <dbReference type="ARBA" id="ARBA00022917"/>
    </source>
</evidence>
<evidence type="ECO:0000256" key="2">
    <source>
        <dbReference type="ARBA" id="ARBA00005045"/>
    </source>
</evidence>
<evidence type="ECO:0000256" key="1">
    <source>
        <dbReference type="ARBA" id="ARBA00004496"/>
    </source>
</evidence>
<organism evidence="17 18">
    <name type="scientific">Desulfoferula mesophila</name>
    <dbReference type="NCBI Taxonomy" id="3058419"/>
    <lineage>
        <taxon>Bacteria</taxon>
        <taxon>Pseudomonadati</taxon>
        <taxon>Thermodesulfobacteriota</taxon>
        <taxon>Desulfarculia</taxon>
        <taxon>Desulfarculales</taxon>
        <taxon>Desulfarculaceae</taxon>
        <taxon>Desulfoferula</taxon>
    </lineage>
</organism>
<keyword evidence="9 12" id="KW-0030">Aminoacyl-tRNA synthetase</keyword>
<evidence type="ECO:0000256" key="9">
    <source>
        <dbReference type="ARBA" id="ARBA00023146"/>
    </source>
</evidence>
<comment type="pathway">
    <text evidence="2 12">Aminoacyl-tRNA biosynthesis; selenocysteinyl-tRNA(Sec) biosynthesis; L-seryl-tRNA(Sec) from L-serine and tRNA(Sec): step 1/1.</text>
</comment>
<dbReference type="InterPro" id="IPR015866">
    <property type="entry name" value="Ser-tRNA-synth_1_N"/>
</dbReference>
<evidence type="ECO:0000256" key="12">
    <source>
        <dbReference type="HAMAP-Rule" id="MF_00176"/>
    </source>
</evidence>
<keyword evidence="15" id="KW-0175">Coiled coil</keyword>
<evidence type="ECO:0000256" key="7">
    <source>
        <dbReference type="ARBA" id="ARBA00022840"/>
    </source>
</evidence>
<dbReference type="InterPro" id="IPR010978">
    <property type="entry name" value="tRNA-bd_arm"/>
</dbReference>
<comment type="function">
    <text evidence="12">Catalyzes the attachment of serine to tRNA(Ser). Is also able to aminoacylate tRNA(Sec) with serine, to form the misacylated tRNA L-seryl-tRNA(Sec), which will be further converted into selenocysteinyl-tRNA(Sec).</text>
</comment>
<comment type="subcellular location">
    <subcellularLocation>
        <location evidence="1 12">Cytoplasm</location>
    </subcellularLocation>
</comment>
<dbReference type="GO" id="GO:0005737">
    <property type="term" value="C:cytoplasm"/>
    <property type="evidence" value="ECO:0007669"/>
    <property type="project" value="UniProtKB-SubCell"/>
</dbReference>
<reference evidence="18" key="1">
    <citation type="journal article" date="2023" name="Arch. Microbiol.">
        <title>Desulfoferula mesophilus gen. nov. sp. nov., a mesophilic sulfate-reducing bacterium isolated from a brackish lake sediment.</title>
        <authorList>
            <person name="Watanabe T."/>
            <person name="Yabe T."/>
            <person name="Tsuji J.M."/>
            <person name="Fukui M."/>
        </authorList>
    </citation>
    <scope>NUCLEOTIDE SEQUENCE [LARGE SCALE GENOMIC DNA]</scope>
    <source>
        <strain evidence="18">12FAK</strain>
    </source>
</reference>
<evidence type="ECO:0000313" key="17">
    <source>
        <dbReference type="EMBL" id="BEQ15821.1"/>
    </source>
</evidence>
<keyword evidence="8 12" id="KW-0648">Protein biosynthesis</keyword>
<dbReference type="InterPro" id="IPR002317">
    <property type="entry name" value="Ser-tRNA-ligase_type_1"/>
</dbReference>
<feature type="binding site" evidence="13">
    <location>
        <position position="261"/>
    </location>
    <ligand>
        <name>L-serine</name>
        <dbReference type="ChEBI" id="CHEBI:33384"/>
    </ligand>
</feature>
<dbReference type="SUPFAM" id="SSF46589">
    <property type="entry name" value="tRNA-binding arm"/>
    <property type="match status" value="1"/>
</dbReference>
<dbReference type="CDD" id="cd00770">
    <property type="entry name" value="SerRS_core"/>
    <property type="match status" value="1"/>
</dbReference>
<sequence>MLDLKFLRDNLELVKAAVANRQAEVDLAGFEDLDAKRRQILPELESLRARRNEVSQQVGRVKREGGDPSGVYAEMKEVGGRIKELEGELAGVEEAIKRVLMTIPNPPHASVPVGKGEEDNPVVETWGEPPEFDFEPLNHWDIGEALGIIDFEAAARMTGARFVVLKGAGARLERALINFMLDIQTIEHGYREVLPPFMVNSQAMTGTGQLPKFAEDLFKLEGTDYWLIPTAEVPVTNLHMGQVVEAERLPLKYTAYTPCFRAEAGSHGKDVRGLIRQHQFDKVELVRLVRPEESYQHLEELTANAEEILRRLELPYQKVVLCTGDLGFSAAKTYDLEVWLPGQNRYREISSCSNFEDFQARRAGLRFKEKGAKGTSLVHTLNGSGLAVGRTLVAILENGQQADGTVKLPAALAPYMGGLEVITPEE</sequence>
<comment type="catalytic activity">
    <reaction evidence="10 12">
        <text>tRNA(Sec) + L-serine + ATP = L-seryl-tRNA(Sec) + AMP + diphosphate + H(+)</text>
        <dbReference type="Rhea" id="RHEA:42580"/>
        <dbReference type="Rhea" id="RHEA-COMP:9742"/>
        <dbReference type="Rhea" id="RHEA-COMP:10128"/>
        <dbReference type="ChEBI" id="CHEBI:15378"/>
        <dbReference type="ChEBI" id="CHEBI:30616"/>
        <dbReference type="ChEBI" id="CHEBI:33019"/>
        <dbReference type="ChEBI" id="CHEBI:33384"/>
        <dbReference type="ChEBI" id="CHEBI:78442"/>
        <dbReference type="ChEBI" id="CHEBI:78533"/>
        <dbReference type="ChEBI" id="CHEBI:456215"/>
        <dbReference type="EC" id="6.1.1.11"/>
    </reaction>
</comment>
<dbReference type="GO" id="GO:0006434">
    <property type="term" value="P:seryl-tRNA aminoacylation"/>
    <property type="evidence" value="ECO:0007669"/>
    <property type="project" value="UniProtKB-UniRule"/>
</dbReference>
<evidence type="ECO:0000256" key="4">
    <source>
        <dbReference type="ARBA" id="ARBA00022490"/>
    </source>
</evidence>
<dbReference type="NCBIfam" id="TIGR00414">
    <property type="entry name" value="serS"/>
    <property type="match status" value="1"/>
</dbReference>
<dbReference type="PANTHER" id="PTHR43697">
    <property type="entry name" value="SERYL-TRNA SYNTHETASE"/>
    <property type="match status" value="1"/>
</dbReference>
<feature type="domain" description="Aminoacyl-transfer RNA synthetases class-II family profile" evidence="16">
    <location>
        <begin position="171"/>
        <end position="409"/>
    </location>
</feature>
<evidence type="ECO:0000256" key="10">
    <source>
        <dbReference type="ARBA" id="ARBA00047929"/>
    </source>
</evidence>
<comment type="subunit">
    <text evidence="12">Homodimer. The tRNA molecule binds across the dimer.</text>
</comment>
<evidence type="ECO:0000256" key="3">
    <source>
        <dbReference type="ARBA" id="ARBA00010728"/>
    </source>
</evidence>
<dbReference type="Gene3D" id="3.30.930.10">
    <property type="entry name" value="Bira Bifunctional Protein, Domain 2"/>
    <property type="match status" value="1"/>
</dbReference>
<keyword evidence="4 12" id="KW-0963">Cytoplasm</keyword>
<dbReference type="AlphaFoldDB" id="A0AAU9EPL8"/>
<feature type="binding site" evidence="12 14">
    <location>
        <begin position="348"/>
        <end position="351"/>
    </location>
    <ligand>
        <name>ATP</name>
        <dbReference type="ChEBI" id="CHEBI:30616"/>
    </ligand>
</feature>
<accession>A0AAU9EPL8</accession>
<dbReference type="InterPro" id="IPR042103">
    <property type="entry name" value="SerRS_1_N_sf"/>
</dbReference>
<dbReference type="PROSITE" id="PS50862">
    <property type="entry name" value="AA_TRNA_LIGASE_II"/>
    <property type="match status" value="1"/>
</dbReference>
<comment type="similarity">
    <text evidence="3 12">Belongs to the class-II aminoacyl-tRNA synthetase family. Type-1 seryl-tRNA synthetase subfamily.</text>
</comment>
<evidence type="ECO:0000313" key="18">
    <source>
        <dbReference type="Proteomes" id="UP001366166"/>
    </source>
</evidence>
<dbReference type="PRINTS" id="PR00981">
    <property type="entry name" value="TRNASYNTHSER"/>
</dbReference>
<dbReference type="EC" id="6.1.1.11" evidence="12"/>
<dbReference type="HAMAP" id="MF_00176">
    <property type="entry name" value="Ser_tRNA_synth_type1"/>
    <property type="match status" value="1"/>
</dbReference>
<feature type="binding site" evidence="12 13">
    <location>
        <position position="284"/>
    </location>
    <ligand>
        <name>L-serine</name>
        <dbReference type="ChEBI" id="CHEBI:33384"/>
    </ligand>
</feature>
<dbReference type="Proteomes" id="UP001366166">
    <property type="component" value="Chromosome"/>
</dbReference>
<keyword evidence="18" id="KW-1185">Reference proteome</keyword>
<evidence type="ECO:0000256" key="6">
    <source>
        <dbReference type="ARBA" id="ARBA00022741"/>
    </source>
</evidence>
<dbReference type="Pfam" id="PF02403">
    <property type="entry name" value="Seryl_tRNA_N"/>
    <property type="match status" value="1"/>
</dbReference>
<dbReference type="PIRSF" id="PIRSF001529">
    <property type="entry name" value="Ser-tRNA-synth_IIa"/>
    <property type="match status" value="1"/>
</dbReference>
<keyword evidence="7 12" id="KW-0067">ATP-binding</keyword>
<comment type="domain">
    <text evidence="12">Consists of two distinct domains, a catalytic core and a N-terminal extension that is involved in tRNA binding.</text>
</comment>
<name>A0AAU9EPL8_9BACT</name>
<dbReference type="InterPro" id="IPR006195">
    <property type="entry name" value="aa-tRNA-synth_II"/>
</dbReference>
<gene>
    <name evidence="12 17" type="primary">serS</name>
    <name evidence="17" type="ORF">FAK_28870</name>
</gene>
<dbReference type="GO" id="GO:0005524">
    <property type="term" value="F:ATP binding"/>
    <property type="evidence" value="ECO:0007669"/>
    <property type="project" value="UniProtKB-UniRule"/>
</dbReference>
<proteinExistence type="inferred from homology"/>
<feature type="binding site" evidence="12">
    <location>
        <begin position="230"/>
        <end position="232"/>
    </location>
    <ligand>
        <name>L-serine</name>
        <dbReference type="ChEBI" id="CHEBI:33384"/>
    </ligand>
</feature>
<dbReference type="Gene3D" id="1.10.287.40">
    <property type="entry name" value="Serine-tRNA synthetase, tRNA binding domain"/>
    <property type="match status" value="1"/>
</dbReference>
<feature type="binding site" evidence="13">
    <location>
        <position position="382"/>
    </location>
    <ligand>
        <name>L-serine</name>
        <dbReference type="ChEBI" id="CHEBI:33384"/>
    </ligand>
</feature>
<evidence type="ECO:0000256" key="11">
    <source>
        <dbReference type="ARBA" id="ARBA00048823"/>
    </source>
</evidence>
<evidence type="ECO:0000256" key="13">
    <source>
        <dbReference type="PIRSR" id="PIRSR001529-1"/>
    </source>
</evidence>
<evidence type="ECO:0000259" key="16">
    <source>
        <dbReference type="PROSITE" id="PS50862"/>
    </source>
</evidence>
<feature type="binding site" evidence="12 14">
    <location>
        <begin position="261"/>
        <end position="263"/>
    </location>
    <ligand>
        <name>ATP</name>
        <dbReference type="ChEBI" id="CHEBI:30616"/>
    </ligand>
</feature>
<dbReference type="Pfam" id="PF00587">
    <property type="entry name" value="tRNA-synt_2b"/>
    <property type="match status" value="1"/>
</dbReference>
<comment type="catalytic activity">
    <reaction evidence="11 12">
        <text>tRNA(Ser) + L-serine + ATP = L-seryl-tRNA(Ser) + AMP + diphosphate + H(+)</text>
        <dbReference type="Rhea" id="RHEA:12292"/>
        <dbReference type="Rhea" id="RHEA-COMP:9669"/>
        <dbReference type="Rhea" id="RHEA-COMP:9703"/>
        <dbReference type="ChEBI" id="CHEBI:15378"/>
        <dbReference type="ChEBI" id="CHEBI:30616"/>
        <dbReference type="ChEBI" id="CHEBI:33019"/>
        <dbReference type="ChEBI" id="CHEBI:33384"/>
        <dbReference type="ChEBI" id="CHEBI:78442"/>
        <dbReference type="ChEBI" id="CHEBI:78533"/>
        <dbReference type="ChEBI" id="CHEBI:456215"/>
        <dbReference type="EC" id="6.1.1.11"/>
    </reaction>
</comment>
<protein>
    <recommendedName>
        <fullName evidence="12">Serine--tRNA ligase</fullName>
        <ecNumber evidence="12">6.1.1.11</ecNumber>
    </recommendedName>
    <alternativeName>
        <fullName evidence="12">Seryl-tRNA synthetase</fullName>
        <shortName evidence="12">SerRS</shortName>
    </alternativeName>
    <alternativeName>
        <fullName evidence="12">Seryl-tRNA(Ser/Sec) synthetase</fullName>
    </alternativeName>
</protein>
<dbReference type="KEGG" id="dmp:FAK_28870"/>
<feature type="binding site" evidence="12">
    <location>
        <position position="384"/>
    </location>
    <ligand>
        <name>L-serine</name>
        <dbReference type="ChEBI" id="CHEBI:33384"/>
    </ligand>
</feature>
<evidence type="ECO:0000256" key="5">
    <source>
        <dbReference type="ARBA" id="ARBA00022598"/>
    </source>
</evidence>